<keyword evidence="2" id="KW-0732">Signal</keyword>
<feature type="compositionally biased region" description="Basic and acidic residues" evidence="1">
    <location>
        <begin position="535"/>
        <end position="567"/>
    </location>
</feature>
<dbReference type="InParanoid" id="E1ZWY2"/>
<accession>E1ZWY2</accession>
<dbReference type="PROSITE" id="PS51257">
    <property type="entry name" value="PROKAR_LIPOPROTEIN"/>
    <property type="match status" value="1"/>
</dbReference>
<dbReference type="Proteomes" id="UP000000311">
    <property type="component" value="Unassembled WGS sequence"/>
</dbReference>
<dbReference type="AlphaFoldDB" id="E1ZWY2"/>
<gene>
    <name evidence="3" type="ORF">EAG_08585</name>
</gene>
<name>E1ZWY2_CAMFO</name>
<feature type="region of interest" description="Disordered" evidence="1">
    <location>
        <begin position="529"/>
        <end position="567"/>
    </location>
</feature>
<evidence type="ECO:0000313" key="4">
    <source>
        <dbReference type="Proteomes" id="UP000000311"/>
    </source>
</evidence>
<protein>
    <submittedName>
        <fullName evidence="3">Uncharacterized protein</fullName>
    </submittedName>
</protein>
<proteinExistence type="predicted"/>
<sequence length="567" mass="63156">MHSKSCYALFLLALVACQAAPSHKIIEKSNNETEAKLAKEDLKLENTGADKDRAKKSTTFCVQVHSGKEEIVPCKQELKETPVINIKSPEYKPQIASAPTPLIQYPVSNIVVQQPLLPSSSVPVHEVPQVIHPTGVHVPIQQSTSSFSTSFTAPQSVLQPISQQHLHVQTPQQHFSVPEPVPQVHLQQPVVPAPAPTPIINIIPAPAAPCEKLEPQPPQQIHTVHAFQPPQPAPQSLVIQHAIQSSQLAPQSFVNHPVIRPQPAPQPPAIHEIKPLIKPIKLEQEKPPQLLPVPQHEISVPVADHPCKSDVIFAPPSPVELIYREEQPAKLVEYVPVSQESYECSCRSEHQSKQAKPPKHHVTLYPSSGRMSLRSPMSPLAVQYNPSIMGSEDTSPVFATQIREAEERHHHKKKLPLHLSVQYPAYSSFNTPTYESNSYLPSTYNSYPYYTYSSSGTYSSYPATNSYSNEYSYPYSTVPLITVNTGGPFYRNLENENSQEVSTDNKSIQKTLSNVEDVSFNNQKRGAISTQFTNDKQKETTEELSVEKENIKQIDPKTDQILKQKEE</sequence>
<evidence type="ECO:0000256" key="2">
    <source>
        <dbReference type="SAM" id="SignalP"/>
    </source>
</evidence>
<dbReference type="STRING" id="104421.E1ZWY2"/>
<feature type="signal peptide" evidence="2">
    <location>
        <begin position="1"/>
        <end position="19"/>
    </location>
</feature>
<reference evidence="3 4" key="1">
    <citation type="journal article" date="2010" name="Science">
        <title>Genomic comparison of the ants Camponotus floridanus and Harpegnathos saltator.</title>
        <authorList>
            <person name="Bonasio R."/>
            <person name="Zhang G."/>
            <person name="Ye C."/>
            <person name="Mutti N.S."/>
            <person name="Fang X."/>
            <person name="Qin N."/>
            <person name="Donahue G."/>
            <person name="Yang P."/>
            <person name="Li Q."/>
            <person name="Li C."/>
            <person name="Zhang P."/>
            <person name="Huang Z."/>
            <person name="Berger S.L."/>
            <person name="Reinberg D."/>
            <person name="Wang J."/>
            <person name="Liebig J."/>
        </authorList>
    </citation>
    <scope>NUCLEOTIDE SEQUENCE [LARGE SCALE GENOMIC DNA]</scope>
    <source>
        <strain evidence="4">C129</strain>
    </source>
</reference>
<dbReference type="EMBL" id="GL434909">
    <property type="protein sequence ID" value="EFN74322.1"/>
    <property type="molecule type" value="Genomic_DNA"/>
</dbReference>
<feature type="chain" id="PRO_5003156715" evidence="2">
    <location>
        <begin position="20"/>
        <end position="567"/>
    </location>
</feature>
<dbReference type="OMA" id="DNSPKYY"/>
<evidence type="ECO:0000256" key="1">
    <source>
        <dbReference type="SAM" id="MobiDB-lite"/>
    </source>
</evidence>
<evidence type="ECO:0000313" key="3">
    <source>
        <dbReference type="EMBL" id="EFN74322.1"/>
    </source>
</evidence>
<organism evidence="4">
    <name type="scientific">Camponotus floridanus</name>
    <name type="common">Florida carpenter ant</name>
    <dbReference type="NCBI Taxonomy" id="104421"/>
    <lineage>
        <taxon>Eukaryota</taxon>
        <taxon>Metazoa</taxon>
        <taxon>Ecdysozoa</taxon>
        <taxon>Arthropoda</taxon>
        <taxon>Hexapoda</taxon>
        <taxon>Insecta</taxon>
        <taxon>Pterygota</taxon>
        <taxon>Neoptera</taxon>
        <taxon>Endopterygota</taxon>
        <taxon>Hymenoptera</taxon>
        <taxon>Apocrita</taxon>
        <taxon>Aculeata</taxon>
        <taxon>Formicoidea</taxon>
        <taxon>Formicidae</taxon>
        <taxon>Formicinae</taxon>
        <taxon>Camponotus</taxon>
    </lineage>
</organism>
<keyword evidence="4" id="KW-1185">Reference proteome</keyword>